<dbReference type="Proteomes" id="UP000654075">
    <property type="component" value="Unassembled WGS sequence"/>
</dbReference>
<comment type="similarity">
    <text evidence="4">Belongs to the class I-like SAM-binding methyltransferase superfamily. C5-methyltransferase family.</text>
</comment>
<dbReference type="GO" id="GO:0032259">
    <property type="term" value="P:methylation"/>
    <property type="evidence" value="ECO:0007669"/>
    <property type="project" value="UniProtKB-KW"/>
</dbReference>
<dbReference type="InterPro" id="IPR001525">
    <property type="entry name" value="C5_MeTfrase"/>
</dbReference>
<evidence type="ECO:0000256" key="3">
    <source>
        <dbReference type="ARBA" id="ARBA00022691"/>
    </source>
</evidence>
<feature type="non-terminal residue" evidence="6">
    <location>
        <position position="332"/>
    </location>
</feature>
<evidence type="ECO:0000313" key="6">
    <source>
        <dbReference type="EMBL" id="CAE8628668.1"/>
    </source>
</evidence>
<gene>
    <name evidence="6" type="ORF">PGLA1383_LOCUS45274</name>
</gene>
<evidence type="ECO:0000256" key="2">
    <source>
        <dbReference type="ARBA" id="ARBA00022679"/>
    </source>
</evidence>
<evidence type="ECO:0000256" key="4">
    <source>
        <dbReference type="PROSITE-ProRule" id="PRU01016"/>
    </source>
</evidence>
<dbReference type="Gene3D" id="3.40.50.150">
    <property type="entry name" value="Vaccinia Virus protein VP39"/>
    <property type="match status" value="1"/>
</dbReference>
<evidence type="ECO:0000256" key="5">
    <source>
        <dbReference type="SAM" id="Phobius"/>
    </source>
</evidence>
<organism evidence="6 7">
    <name type="scientific">Polarella glacialis</name>
    <name type="common">Dinoflagellate</name>
    <dbReference type="NCBI Taxonomy" id="89957"/>
    <lineage>
        <taxon>Eukaryota</taxon>
        <taxon>Sar</taxon>
        <taxon>Alveolata</taxon>
        <taxon>Dinophyceae</taxon>
        <taxon>Suessiales</taxon>
        <taxon>Suessiaceae</taxon>
        <taxon>Polarella</taxon>
    </lineage>
</organism>
<dbReference type="GO" id="GO:0008168">
    <property type="term" value="F:methyltransferase activity"/>
    <property type="evidence" value="ECO:0007669"/>
    <property type="project" value="UniProtKB-KW"/>
</dbReference>
<name>A0A813GT39_POLGL</name>
<accession>A0A813GT39</accession>
<keyword evidence="5" id="KW-0472">Membrane</keyword>
<keyword evidence="5" id="KW-1133">Transmembrane helix</keyword>
<reference evidence="6" key="1">
    <citation type="submission" date="2021-02" db="EMBL/GenBank/DDBJ databases">
        <authorList>
            <person name="Dougan E. K."/>
            <person name="Rhodes N."/>
            <person name="Thang M."/>
            <person name="Chan C."/>
        </authorList>
    </citation>
    <scope>NUCLEOTIDE SEQUENCE</scope>
</reference>
<sequence length="332" mass="36941">MGGMRAAGHVSGLPFKVVAAYEVSDLCAQAYRHNYGSHDWRLQTIERLHVEELDALNADVWLMSPPCQPFTRSGLRKDHEDDRTRALLHLVDVLGQMKKPPRRLLLENVVGFEVSESRRRLLVVLAAKGWEVAEFALDPEDFGLPNRRPRYYGLFRPEGDTLWPHEDPSLPSSVGRCHWRSAAAALEAEEPLLQGCSEPRLPHQLADFLQDDAAREREELELACSLEVDQQVMQDRLEKEMRSDIHLPTDRTSACLTKVNGRLPRGHSPLIVMNLSDVGPLEERPKVSSQGLGPSAATDHIWRPGVRLCDSSDVVVVGVVGVVVVVVVAAAV</sequence>
<keyword evidence="2 4" id="KW-0808">Transferase</keyword>
<feature type="active site" evidence="4">
    <location>
        <position position="67"/>
    </location>
</feature>
<proteinExistence type="inferred from homology"/>
<protein>
    <recommendedName>
        <fullName evidence="8">DNA (cytosine-5-)-methyltransferase</fullName>
    </recommendedName>
</protein>
<dbReference type="InterPro" id="IPR029063">
    <property type="entry name" value="SAM-dependent_MTases_sf"/>
</dbReference>
<keyword evidence="5" id="KW-0812">Transmembrane</keyword>
<feature type="transmembrane region" description="Helical" evidence="5">
    <location>
        <begin position="314"/>
        <end position="331"/>
    </location>
</feature>
<dbReference type="PANTHER" id="PTHR46098">
    <property type="entry name" value="TRNA (CYTOSINE(38)-C(5))-METHYLTRANSFERASE"/>
    <property type="match status" value="1"/>
</dbReference>
<evidence type="ECO:0000256" key="1">
    <source>
        <dbReference type="ARBA" id="ARBA00022603"/>
    </source>
</evidence>
<keyword evidence="7" id="KW-1185">Reference proteome</keyword>
<evidence type="ECO:0000313" key="7">
    <source>
        <dbReference type="Proteomes" id="UP000654075"/>
    </source>
</evidence>
<keyword evidence="3 4" id="KW-0949">S-adenosyl-L-methionine</keyword>
<evidence type="ECO:0008006" key="8">
    <source>
        <dbReference type="Google" id="ProtNLM"/>
    </source>
</evidence>
<dbReference type="OrthoDB" id="414133at2759"/>
<dbReference type="SUPFAM" id="SSF53335">
    <property type="entry name" value="S-adenosyl-L-methionine-dependent methyltransferases"/>
    <property type="match status" value="1"/>
</dbReference>
<dbReference type="AlphaFoldDB" id="A0A813GT39"/>
<comment type="caution">
    <text evidence="6">The sequence shown here is derived from an EMBL/GenBank/DDBJ whole genome shotgun (WGS) entry which is preliminary data.</text>
</comment>
<dbReference type="EMBL" id="CAJNNV010029453">
    <property type="protein sequence ID" value="CAE8628668.1"/>
    <property type="molecule type" value="Genomic_DNA"/>
</dbReference>
<dbReference type="PANTHER" id="PTHR46098:SF1">
    <property type="entry name" value="TRNA (CYTOSINE(38)-C(5))-METHYLTRANSFERASE"/>
    <property type="match status" value="1"/>
</dbReference>
<dbReference type="Pfam" id="PF00145">
    <property type="entry name" value="DNA_methylase"/>
    <property type="match status" value="1"/>
</dbReference>
<keyword evidence="1 4" id="KW-0489">Methyltransferase</keyword>
<dbReference type="InterPro" id="IPR050750">
    <property type="entry name" value="C5-MTase"/>
</dbReference>
<dbReference type="PROSITE" id="PS51679">
    <property type="entry name" value="SAM_MT_C5"/>
    <property type="match status" value="1"/>
</dbReference>